<dbReference type="GO" id="GO:0030313">
    <property type="term" value="C:cell envelope"/>
    <property type="evidence" value="ECO:0007669"/>
    <property type="project" value="UniProtKB-SubCell"/>
</dbReference>
<dbReference type="GO" id="GO:0042597">
    <property type="term" value="C:periplasmic space"/>
    <property type="evidence" value="ECO:0007669"/>
    <property type="project" value="UniProtKB-SubCell"/>
</dbReference>
<evidence type="ECO:0000256" key="2">
    <source>
        <dbReference type="ARBA" id="ARBA00022466"/>
    </source>
</evidence>
<dbReference type="CDD" id="cd00371">
    <property type="entry name" value="HMA"/>
    <property type="match status" value="1"/>
</dbReference>
<evidence type="ECO:0000313" key="7">
    <source>
        <dbReference type="Proteomes" id="UP000291286"/>
    </source>
</evidence>
<keyword evidence="3 5" id="KW-0479">Metal-binding</keyword>
<keyword evidence="5" id="KW-0574">Periplasm</keyword>
<sequence length="93" mass="9948">MRKLIALVLPIALLSTPAWAGPRTVKLTVPGMTCATCPITVKKALQKVDGVIDAKVTWEPREATVTFDDAKTNLRALTEATRNAGYPSTAITP</sequence>
<dbReference type="GeneID" id="93829193"/>
<dbReference type="GO" id="GO:0045340">
    <property type="term" value="F:mercury ion binding"/>
    <property type="evidence" value="ECO:0007669"/>
    <property type="project" value="UniProtKB-UniRule"/>
</dbReference>
<organism evidence="6 7">
    <name type="scientific">Pseudoxanthomonas winnipegensis</name>
    <dbReference type="NCBI Taxonomy" id="2480810"/>
    <lineage>
        <taxon>Bacteria</taxon>
        <taxon>Pseudomonadati</taxon>
        <taxon>Pseudomonadota</taxon>
        <taxon>Gammaproteobacteria</taxon>
        <taxon>Lysobacterales</taxon>
        <taxon>Lysobacteraceae</taxon>
        <taxon>Pseudoxanthomonas</taxon>
    </lineage>
</organism>
<reference evidence="6 7" key="1">
    <citation type="submission" date="2019-02" db="EMBL/GenBank/DDBJ databases">
        <title>WGS of Pseudoxanthomonas species novum from clinical isolates.</title>
        <authorList>
            <person name="Bernier A.-M."/>
            <person name="Bernard K."/>
            <person name="Vachon A."/>
        </authorList>
    </citation>
    <scope>NUCLEOTIDE SEQUENCE [LARGE SCALE GENOMIC DNA]</scope>
    <source>
        <strain evidence="6 7">NML171202</strain>
    </source>
</reference>
<dbReference type="Gene3D" id="3.30.70.100">
    <property type="match status" value="1"/>
</dbReference>
<dbReference type="InterPro" id="IPR006121">
    <property type="entry name" value="HMA_dom"/>
</dbReference>
<comment type="caution">
    <text evidence="6">The sequence shown here is derived from an EMBL/GenBank/DDBJ whole genome shotgun (WGS) entry which is preliminary data.</text>
</comment>
<evidence type="ECO:0000256" key="1">
    <source>
        <dbReference type="ARBA" id="ARBA00004196"/>
    </source>
</evidence>
<dbReference type="InterPro" id="IPR001802">
    <property type="entry name" value="MerP/CopZ"/>
</dbReference>
<dbReference type="InterPro" id="IPR036163">
    <property type="entry name" value="HMA_dom_sf"/>
</dbReference>
<accession>A0A4Q9TH98</accession>
<dbReference type="InterPro" id="IPR011795">
    <property type="entry name" value="MerP"/>
</dbReference>
<dbReference type="RefSeq" id="WP_130518331.1">
    <property type="nucleotide sequence ID" value="NZ_CP095475.1"/>
</dbReference>
<dbReference type="PROSITE" id="PS50846">
    <property type="entry name" value="HMA_2"/>
    <property type="match status" value="1"/>
</dbReference>
<evidence type="ECO:0000256" key="4">
    <source>
        <dbReference type="ARBA" id="ARBA00022914"/>
    </source>
</evidence>
<accession>A0A4Q8LKD6</accession>
<dbReference type="FunFam" id="3.30.70.100:FF:000005">
    <property type="entry name" value="Copper-exporting P-type ATPase A"/>
    <property type="match status" value="1"/>
</dbReference>
<dbReference type="AlphaFoldDB" id="A0A4Q9TH98"/>
<comment type="function">
    <text evidence="5">Involved in mercury resistance. Acts as a mercury scavenger that specifically binds to a mercuric ion in the periplasm and probably passes it to the cytoplasmic mercuric reductase MerA via the mercuric transport protein MerT.</text>
</comment>
<evidence type="ECO:0000256" key="5">
    <source>
        <dbReference type="RuleBase" id="RU361212"/>
    </source>
</evidence>
<gene>
    <name evidence="5 6" type="primary">merP</name>
    <name evidence="6" type="ORF">EA661_10140</name>
</gene>
<dbReference type="NCBIfam" id="TIGR02052">
    <property type="entry name" value="MerP"/>
    <property type="match status" value="1"/>
</dbReference>
<keyword evidence="4 5" id="KW-0476">Mercury</keyword>
<keyword evidence="2 5" id="KW-0475">Mercuric resistance</keyword>
<dbReference type="Proteomes" id="UP000291286">
    <property type="component" value="Unassembled WGS sequence"/>
</dbReference>
<protein>
    <recommendedName>
        <fullName evidence="5">Periplasmic mercury ion-binding protein</fullName>
    </recommendedName>
</protein>
<dbReference type="Pfam" id="PF00403">
    <property type="entry name" value="HMA"/>
    <property type="match status" value="1"/>
</dbReference>
<dbReference type="PRINTS" id="PR00946">
    <property type="entry name" value="HGSCAVENGER"/>
</dbReference>
<proteinExistence type="predicted"/>
<name>A0A4Q9TH98_9GAMM</name>
<evidence type="ECO:0000256" key="3">
    <source>
        <dbReference type="ARBA" id="ARBA00022723"/>
    </source>
</evidence>
<evidence type="ECO:0000313" key="6">
    <source>
        <dbReference type="EMBL" id="TAA29891.1"/>
    </source>
</evidence>
<dbReference type="GO" id="GO:0015097">
    <property type="term" value="F:mercury ion transmembrane transporter activity"/>
    <property type="evidence" value="ECO:0007669"/>
    <property type="project" value="UniProtKB-UniRule"/>
</dbReference>
<dbReference type="EMBL" id="SHMB01000003">
    <property type="protein sequence ID" value="TAA29891.1"/>
    <property type="molecule type" value="Genomic_DNA"/>
</dbReference>
<dbReference type="SUPFAM" id="SSF55008">
    <property type="entry name" value="HMA, heavy metal-associated domain"/>
    <property type="match status" value="1"/>
</dbReference>
<comment type="subcellular location">
    <subcellularLocation>
        <location evidence="1">Cell envelope</location>
    </subcellularLocation>
    <subcellularLocation>
        <location evidence="5">Periplasm</location>
    </subcellularLocation>
</comment>